<evidence type="ECO:0000313" key="2">
    <source>
        <dbReference type="Proteomes" id="UP000653305"/>
    </source>
</evidence>
<name>A0A830CXJ6_9LAMI</name>
<evidence type="ECO:0000313" key="1">
    <source>
        <dbReference type="EMBL" id="GFQ04631.1"/>
    </source>
</evidence>
<dbReference type="PANTHER" id="PTHR37761">
    <property type="entry name" value="OS09G0108400 PROTEIN"/>
    <property type="match status" value="1"/>
</dbReference>
<protein>
    <submittedName>
        <fullName evidence="1">Uncharacterized protein</fullName>
    </submittedName>
</protein>
<comment type="caution">
    <text evidence="1">The sequence shown here is derived from an EMBL/GenBank/DDBJ whole genome shotgun (WGS) entry which is preliminary data.</text>
</comment>
<accession>A0A830CXJ6</accession>
<sequence>MAYQAWYYKVREKTLDKQLHSLIEQLAAKQTQAEGLISEIHVKELELEKLNGMWRRIENCTSDINMARNRSGKSGSYKELLPSDYSTDPHFKLPVHMAARNESLQRLMLLRLKTITILPASIPPVPQQKSTARITFSSACGLATHHTEGPLLITPPDLFSLKPNLSPPALSEQKWQLKSTS</sequence>
<dbReference type="PANTHER" id="PTHR37761:SF2">
    <property type="entry name" value="OS09G0108400 PROTEIN"/>
    <property type="match status" value="1"/>
</dbReference>
<keyword evidence="2" id="KW-1185">Reference proteome</keyword>
<gene>
    <name evidence="1" type="ORF">PHJA_002607100</name>
</gene>
<organism evidence="1 2">
    <name type="scientific">Phtheirospermum japonicum</name>
    <dbReference type="NCBI Taxonomy" id="374723"/>
    <lineage>
        <taxon>Eukaryota</taxon>
        <taxon>Viridiplantae</taxon>
        <taxon>Streptophyta</taxon>
        <taxon>Embryophyta</taxon>
        <taxon>Tracheophyta</taxon>
        <taxon>Spermatophyta</taxon>
        <taxon>Magnoliopsida</taxon>
        <taxon>eudicotyledons</taxon>
        <taxon>Gunneridae</taxon>
        <taxon>Pentapetalae</taxon>
        <taxon>asterids</taxon>
        <taxon>lamiids</taxon>
        <taxon>Lamiales</taxon>
        <taxon>Orobanchaceae</taxon>
        <taxon>Orobanchaceae incertae sedis</taxon>
        <taxon>Phtheirospermum</taxon>
    </lineage>
</organism>
<dbReference type="AlphaFoldDB" id="A0A830CXJ6"/>
<dbReference type="OrthoDB" id="1934337at2759"/>
<dbReference type="EMBL" id="BMAC01000960">
    <property type="protein sequence ID" value="GFQ04631.1"/>
    <property type="molecule type" value="Genomic_DNA"/>
</dbReference>
<reference evidence="1" key="1">
    <citation type="submission" date="2020-07" db="EMBL/GenBank/DDBJ databases">
        <title>Ethylene signaling mediates host invasion by parasitic plants.</title>
        <authorList>
            <person name="Yoshida S."/>
        </authorList>
    </citation>
    <scope>NUCLEOTIDE SEQUENCE</scope>
    <source>
        <strain evidence="1">Okayama</strain>
    </source>
</reference>
<dbReference type="Proteomes" id="UP000653305">
    <property type="component" value="Unassembled WGS sequence"/>
</dbReference>
<proteinExistence type="predicted"/>